<dbReference type="SUPFAM" id="SSF46785">
    <property type="entry name" value="Winged helix' DNA-binding domain"/>
    <property type="match status" value="1"/>
</dbReference>
<organism evidence="2 3">
    <name type="scientific">Proteiniborus ethanoligenes</name>
    <dbReference type="NCBI Taxonomy" id="415015"/>
    <lineage>
        <taxon>Bacteria</taxon>
        <taxon>Bacillati</taxon>
        <taxon>Bacillota</taxon>
        <taxon>Clostridia</taxon>
        <taxon>Eubacteriales</taxon>
        <taxon>Proteiniborus</taxon>
    </lineage>
</organism>
<dbReference type="InterPro" id="IPR036390">
    <property type="entry name" value="WH_DNA-bd_sf"/>
</dbReference>
<dbReference type="OrthoDB" id="1707848at2"/>
<dbReference type="Gene3D" id="1.10.10.10">
    <property type="entry name" value="Winged helix-like DNA-binding domain superfamily/Winged helix DNA-binding domain"/>
    <property type="match status" value="1"/>
</dbReference>
<reference evidence="2 3" key="1">
    <citation type="submission" date="2016-10" db="EMBL/GenBank/DDBJ databases">
        <authorList>
            <person name="de Groot N.N."/>
        </authorList>
    </citation>
    <scope>NUCLEOTIDE SEQUENCE [LARGE SCALE GENOMIC DNA]</scope>
    <source>
        <strain evidence="2 3">DSM 21650</strain>
    </source>
</reference>
<feature type="domain" description="Transcriptional regulator HTH-type FeoC" evidence="1">
    <location>
        <begin position="10"/>
        <end position="61"/>
    </location>
</feature>
<dbReference type="Pfam" id="PF09012">
    <property type="entry name" value="FeoC"/>
    <property type="match status" value="1"/>
</dbReference>
<evidence type="ECO:0000313" key="3">
    <source>
        <dbReference type="Proteomes" id="UP000198625"/>
    </source>
</evidence>
<dbReference type="AlphaFoldDB" id="A0A1H3Q0F2"/>
<evidence type="ECO:0000259" key="1">
    <source>
        <dbReference type="Pfam" id="PF09012"/>
    </source>
</evidence>
<dbReference type="EMBL" id="FNQE01000017">
    <property type="protein sequence ID" value="SDZ06515.1"/>
    <property type="molecule type" value="Genomic_DNA"/>
</dbReference>
<accession>A0A1H3Q0F2</accession>
<dbReference type="InterPro" id="IPR036388">
    <property type="entry name" value="WH-like_DNA-bd_sf"/>
</dbReference>
<dbReference type="RefSeq" id="WP_091729910.1">
    <property type="nucleotide sequence ID" value="NZ_FNQE01000017.1"/>
</dbReference>
<protein>
    <submittedName>
        <fullName evidence="2">FeoC like transcriptional regulator</fullName>
    </submittedName>
</protein>
<sequence>MILDVLKELSQMSTFSKKTLAIKLNTSEAMIEQVLDQLKRMKYVASEEDNPICSGGCSGCTIACATSPVNTITITEKGRKLLSSI</sequence>
<dbReference type="STRING" id="415015.SAMN05660462_01721"/>
<keyword evidence="3" id="KW-1185">Reference proteome</keyword>
<dbReference type="Proteomes" id="UP000198625">
    <property type="component" value="Unassembled WGS sequence"/>
</dbReference>
<proteinExistence type="predicted"/>
<name>A0A1H3Q0F2_9FIRM</name>
<gene>
    <name evidence="2" type="ORF">SAMN05660462_01721</name>
</gene>
<dbReference type="InterPro" id="IPR015102">
    <property type="entry name" value="Tscrpt_reg_HTH_FeoC"/>
</dbReference>
<evidence type="ECO:0000313" key="2">
    <source>
        <dbReference type="EMBL" id="SDZ06515.1"/>
    </source>
</evidence>